<dbReference type="GO" id="GO:0010181">
    <property type="term" value="F:FMN binding"/>
    <property type="evidence" value="ECO:0007669"/>
    <property type="project" value="TreeGrafter"/>
</dbReference>
<dbReference type="Gene3D" id="3.40.50.1950">
    <property type="entry name" value="Flavin prenyltransferase-like"/>
    <property type="match status" value="1"/>
</dbReference>
<evidence type="ECO:0000259" key="1">
    <source>
        <dbReference type="Pfam" id="PF02441"/>
    </source>
</evidence>
<evidence type="ECO:0000313" key="3">
    <source>
        <dbReference type="Proteomes" id="UP000229901"/>
    </source>
</evidence>
<dbReference type="PANTHER" id="PTHR14359:SF6">
    <property type="entry name" value="PHOSPHOPANTOTHENOYLCYSTEINE DECARBOXYLASE"/>
    <property type="match status" value="1"/>
</dbReference>
<comment type="caution">
    <text evidence="2">The sequence shown here is derived from an EMBL/GenBank/DDBJ whole genome shotgun (WGS) entry which is preliminary data.</text>
</comment>
<dbReference type="Proteomes" id="UP000229901">
    <property type="component" value="Unassembled WGS sequence"/>
</dbReference>
<dbReference type="Pfam" id="PF02441">
    <property type="entry name" value="Flavoprotein"/>
    <property type="match status" value="1"/>
</dbReference>
<dbReference type="EMBL" id="PFAP01000017">
    <property type="protein sequence ID" value="PIR94160.1"/>
    <property type="molecule type" value="Genomic_DNA"/>
</dbReference>
<dbReference type="SUPFAM" id="SSF52507">
    <property type="entry name" value="Homo-oligomeric flavin-containing Cys decarboxylases, HFCD"/>
    <property type="match status" value="1"/>
</dbReference>
<dbReference type="GO" id="GO:0015937">
    <property type="term" value="P:coenzyme A biosynthetic process"/>
    <property type="evidence" value="ECO:0007669"/>
    <property type="project" value="TreeGrafter"/>
</dbReference>
<dbReference type="AlphaFoldDB" id="A0A2H0V743"/>
<protein>
    <submittedName>
        <fullName evidence="2">Phosphopantothenoylcysteine decarboxylase</fullName>
    </submittedName>
</protein>
<proteinExistence type="predicted"/>
<gene>
    <name evidence="2" type="ORF">COT97_02955</name>
</gene>
<dbReference type="GO" id="GO:0071513">
    <property type="term" value="C:phosphopantothenoylcysteine decarboxylase complex"/>
    <property type="evidence" value="ECO:0007669"/>
    <property type="project" value="TreeGrafter"/>
</dbReference>
<organism evidence="2 3">
    <name type="scientific">Candidatus Falkowbacteria bacterium CG10_big_fil_rev_8_21_14_0_10_39_11</name>
    <dbReference type="NCBI Taxonomy" id="1974565"/>
    <lineage>
        <taxon>Bacteria</taxon>
        <taxon>Candidatus Falkowiibacteriota</taxon>
    </lineage>
</organism>
<evidence type="ECO:0000313" key="2">
    <source>
        <dbReference type="EMBL" id="PIR94160.1"/>
    </source>
</evidence>
<dbReference type="PANTHER" id="PTHR14359">
    <property type="entry name" value="HOMO-OLIGOMERIC FLAVIN CONTAINING CYS DECARBOXYLASE FAMILY"/>
    <property type="match status" value="1"/>
</dbReference>
<dbReference type="InterPro" id="IPR003382">
    <property type="entry name" value="Flavoprotein"/>
</dbReference>
<accession>A0A2H0V743</accession>
<reference evidence="3" key="1">
    <citation type="submission" date="2017-09" db="EMBL/GenBank/DDBJ databases">
        <title>Depth-based differentiation of microbial function through sediment-hosted aquifers and enrichment of novel symbionts in the deep terrestrial subsurface.</title>
        <authorList>
            <person name="Probst A.J."/>
            <person name="Ladd B."/>
            <person name="Jarett J.K."/>
            <person name="Geller-Mcgrath D.E."/>
            <person name="Sieber C.M.K."/>
            <person name="Emerson J.B."/>
            <person name="Anantharaman K."/>
            <person name="Thomas B.C."/>
            <person name="Malmstrom R."/>
            <person name="Stieglmeier M."/>
            <person name="Klingl A."/>
            <person name="Woyke T."/>
            <person name="Ryan C.M."/>
            <person name="Banfield J.F."/>
        </authorList>
    </citation>
    <scope>NUCLEOTIDE SEQUENCE [LARGE SCALE GENOMIC DNA]</scope>
</reference>
<dbReference type="GO" id="GO:0004633">
    <property type="term" value="F:phosphopantothenoylcysteine decarboxylase activity"/>
    <property type="evidence" value="ECO:0007669"/>
    <property type="project" value="TreeGrafter"/>
</dbReference>
<feature type="domain" description="Flavoprotein" evidence="1">
    <location>
        <begin position="1"/>
        <end position="178"/>
    </location>
</feature>
<sequence>MKVLLGVTGSVATILITKLVDALHEANCEVRVVATKSAEYFFSKKCVGTVPVKVYSDQDEWPKARYEKGDDVLHIQLRDWADVFLIAPLGANTLAKCAQGLCDNLLTCVVRAWDRTKPIVIAPAMNTHMWENPFTEIHLEMMMSVYPTYLVEPINKVLACGDNGVGAMAMIESIIEMIERLRPAYRRQGIEIIRGKRIEKL</sequence>
<name>A0A2H0V743_9BACT</name>
<dbReference type="InterPro" id="IPR036551">
    <property type="entry name" value="Flavin_trans-like"/>
</dbReference>